<dbReference type="InterPro" id="IPR036457">
    <property type="entry name" value="PPM-type-like_dom_sf"/>
</dbReference>
<dbReference type="EMBL" id="CP001649">
    <property type="protein sequence ID" value="ACS79853.1"/>
    <property type="molecule type" value="Genomic_DNA"/>
</dbReference>
<keyword evidence="2" id="KW-0812">Transmembrane</keyword>
<evidence type="ECO:0000259" key="3">
    <source>
        <dbReference type="PROSITE" id="PS50885"/>
    </source>
</evidence>
<dbReference type="SMART" id="SM00304">
    <property type="entry name" value="HAMP"/>
    <property type="match status" value="1"/>
</dbReference>
<dbReference type="CDD" id="cd06225">
    <property type="entry name" value="HAMP"/>
    <property type="match status" value="1"/>
</dbReference>
<dbReference type="SUPFAM" id="SSF158472">
    <property type="entry name" value="HAMP domain-like"/>
    <property type="match status" value="1"/>
</dbReference>
<dbReference type="Proteomes" id="UP000002601">
    <property type="component" value="Chromosome"/>
</dbReference>
<dbReference type="KEGG" id="dsa:Desal_1791"/>
<dbReference type="eggNOG" id="COG2972">
    <property type="taxonomic scope" value="Bacteria"/>
</dbReference>
<dbReference type="eggNOG" id="COG2208">
    <property type="taxonomic scope" value="Bacteria"/>
</dbReference>
<evidence type="ECO:0000256" key="1">
    <source>
        <dbReference type="ARBA" id="ARBA00022801"/>
    </source>
</evidence>
<organism evidence="4 5">
    <name type="scientific">Maridesulfovibrio salexigens (strain ATCC 14822 / DSM 2638 / NCIMB 8403 / VKM B-1763)</name>
    <name type="common">Desulfovibrio salexigens</name>
    <dbReference type="NCBI Taxonomy" id="526222"/>
    <lineage>
        <taxon>Bacteria</taxon>
        <taxon>Pseudomonadati</taxon>
        <taxon>Thermodesulfobacteriota</taxon>
        <taxon>Desulfovibrionia</taxon>
        <taxon>Desulfovibrionales</taxon>
        <taxon>Desulfovibrionaceae</taxon>
        <taxon>Maridesulfovibrio</taxon>
    </lineage>
</organism>
<dbReference type="PANTHER" id="PTHR43156:SF2">
    <property type="entry name" value="STAGE II SPORULATION PROTEIN E"/>
    <property type="match status" value="1"/>
</dbReference>
<dbReference type="Gene3D" id="3.60.40.10">
    <property type="entry name" value="PPM-type phosphatase domain"/>
    <property type="match status" value="1"/>
</dbReference>
<dbReference type="Pfam" id="PF00672">
    <property type="entry name" value="HAMP"/>
    <property type="match status" value="1"/>
</dbReference>
<feature type="domain" description="HAMP" evidence="3">
    <location>
        <begin position="406"/>
        <end position="458"/>
    </location>
</feature>
<proteinExistence type="predicted"/>
<dbReference type="PROSITE" id="PS50885">
    <property type="entry name" value="HAMP"/>
    <property type="match status" value="1"/>
</dbReference>
<evidence type="ECO:0000313" key="4">
    <source>
        <dbReference type="EMBL" id="ACS79853.1"/>
    </source>
</evidence>
<dbReference type="AlphaFoldDB" id="C6BTS3"/>
<dbReference type="SMART" id="SM00331">
    <property type="entry name" value="PP2C_SIG"/>
    <property type="match status" value="1"/>
</dbReference>
<protein>
    <submittedName>
        <fullName evidence="4">Protein serine/threonine phosphatase</fullName>
    </submittedName>
</protein>
<dbReference type="GO" id="GO:0016791">
    <property type="term" value="F:phosphatase activity"/>
    <property type="evidence" value="ECO:0007669"/>
    <property type="project" value="TreeGrafter"/>
</dbReference>
<reference evidence="4 5" key="1">
    <citation type="submission" date="2009-06" db="EMBL/GenBank/DDBJ databases">
        <title>Complete sequence of Desulfovibrio salexigens DSM 2638.</title>
        <authorList>
            <consortium name="US DOE Joint Genome Institute"/>
            <person name="Lucas S."/>
            <person name="Copeland A."/>
            <person name="Lapidus A."/>
            <person name="Glavina del Rio T."/>
            <person name="Tice H."/>
            <person name="Bruce D."/>
            <person name="Goodwin L."/>
            <person name="Pitluck S."/>
            <person name="Munk A.C."/>
            <person name="Brettin T."/>
            <person name="Detter J.C."/>
            <person name="Han C."/>
            <person name="Tapia R."/>
            <person name="Larimer F."/>
            <person name="Land M."/>
            <person name="Hauser L."/>
            <person name="Kyrpides N."/>
            <person name="Anderson I."/>
            <person name="Wall J.D."/>
            <person name="Arkin A.P."/>
            <person name="Dehal P."/>
            <person name="Chivian D."/>
            <person name="Giles B."/>
            <person name="Hazen T.C."/>
        </authorList>
    </citation>
    <scope>NUCLEOTIDE SEQUENCE [LARGE SCALE GENOMIC DNA]</scope>
    <source>
        <strain evidence="5">ATCC 14822 / DSM 2638 / NCIMB 8403 / VKM B-1763</strain>
    </source>
</reference>
<dbReference type="RefSeq" id="WP_015851669.1">
    <property type="nucleotide sequence ID" value="NC_012881.1"/>
</dbReference>
<feature type="transmembrane region" description="Helical" evidence="2">
    <location>
        <begin position="383"/>
        <end position="404"/>
    </location>
</feature>
<dbReference type="OrthoDB" id="343514at2"/>
<evidence type="ECO:0000256" key="2">
    <source>
        <dbReference type="SAM" id="Phobius"/>
    </source>
</evidence>
<dbReference type="HOGENOM" id="CLU_020306_1_0_7"/>
<keyword evidence="5" id="KW-1185">Reference proteome</keyword>
<name>C6BTS3_MARSD</name>
<dbReference type="STRING" id="526222.Desal_1791"/>
<keyword evidence="1" id="KW-0378">Hydrolase</keyword>
<keyword evidence="2" id="KW-0472">Membrane</keyword>
<dbReference type="GO" id="GO:0007165">
    <property type="term" value="P:signal transduction"/>
    <property type="evidence" value="ECO:0007669"/>
    <property type="project" value="InterPro"/>
</dbReference>
<dbReference type="InterPro" id="IPR003660">
    <property type="entry name" value="HAMP_dom"/>
</dbReference>
<dbReference type="GO" id="GO:0016020">
    <property type="term" value="C:membrane"/>
    <property type="evidence" value="ECO:0007669"/>
    <property type="project" value="InterPro"/>
</dbReference>
<dbReference type="PANTHER" id="PTHR43156">
    <property type="entry name" value="STAGE II SPORULATION PROTEIN E-RELATED"/>
    <property type="match status" value="1"/>
</dbReference>
<keyword evidence="2" id="KW-1133">Transmembrane helix</keyword>
<dbReference type="InterPro" id="IPR001932">
    <property type="entry name" value="PPM-type_phosphatase-like_dom"/>
</dbReference>
<accession>C6BTS3</accession>
<dbReference type="Gene3D" id="6.10.340.10">
    <property type="match status" value="1"/>
</dbReference>
<sequence>MKIRFKLLLLLLTVSILPLILVQAGVLDSLRSLSDEIGGEVRKELVNKSSVELKRLVEDHARVLSKQRRIVELNLQQVSAELSAWIEDGNEFSLPEVFLGSNSEQGDIERLEEKYEQRDQNMMHGSYVLDFDSVRYTAAHSSSRSSILPYGTSDAVLPLLKAVELKNPELTLWIRAVFNSGESLVYPATTGMRMSMHKTVPIINKNPVPSWSLPQKDLLTGRTVLTASLGVFVKKEAVGSVSIDVPLDTLLHGYNHLDVFSHNIDSLLVRLEPNGNGTSGVEVVAKEVAASSRKSMMHMWEPPSTQMLLSSTDATLFSRFHKFLEAGKSGVMSMPYNGRDSIWAFSAPDARGVSLVLILPHDDVVAPADKAKSYVQTAIKEQYLHTIFVLIIVVLLVSLLAFLLSRRFTENILILARGVKRIASGDFSAHVEITGDDEVGELARDFNSMAPSLREHIEIKSALDVAMEVQTNLLPQNSPYIKGYDIYGESKYCDELGGDYFDYIRPERDGENMRFAIGDVSGHGVPAAMLMGSVRGYLRARTLSGGQLGEIVTDVNRLVAQDTYKTGQFMTMLMVELDPAKSELRWVRAGHEPALIFDFAKNDFIRLEGEGIVLGAFEDVEYSENCCAELKDGQILILGTDGIWEASNKDGEFFGKKRLWDLINLKKNSSAESIASGIFAAVQDFTGRTKQEDDLTVVVIKKENNTQ</sequence>
<dbReference type="InterPro" id="IPR052016">
    <property type="entry name" value="Bact_Sigma-Reg"/>
</dbReference>
<evidence type="ECO:0000313" key="5">
    <source>
        <dbReference type="Proteomes" id="UP000002601"/>
    </source>
</evidence>
<dbReference type="SUPFAM" id="SSF81606">
    <property type="entry name" value="PP2C-like"/>
    <property type="match status" value="1"/>
</dbReference>
<gene>
    <name evidence="4" type="ordered locus">Desal_1791</name>
</gene>
<dbReference type="Pfam" id="PF07228">
    <property type="entry name" value="SpoIIE"/>
    <property type="match status" value="1"/>
</dbReference>